<sequence>MPISPNLNSIEAIWNIIKQRLHYRIFNLEEKNKITLKEIRLRIANMLKRYAMLASISRKPIKIAK</sequence>
<gene>
    <name evidence="1" type="ORF">LCER1_G008047</name>
</gene>
<comment type="caution">
    <text evidence="1">The sequence shown here is derived from an EMBL/GenBank/DDBJ whole genome shotgun (WGS) entry which is preliminary data.</text>
</comment>
<dbReference type="Proteomes" id="UP000481288">
    <property type="component" value="Unassembled WGS sequence"/>
</dbReference>
<organism evidence="1 2">
    <name type="scientific">Lachnellula cervina</name>
    <dbReference type="NCBI Taxonomy" id="1316786"/>
    <lineage>
        <taxon>Eukaryota</taxon>
        <taxon>Fungi</taxon>
        <taxon>Dikarya</taxon>
        <taxon>Ascomycota</taxon>
        <taxon>Pezizomycotina</taxon>
        <taxon>Leotiomycetes</taxon>
        <taxon>Helotiales</taxon>
        <taxon>Lachnaceae</taxon>
        <taxon>Lachnellula</taxon>
    </lineage>
</organism>
<protein>
    <recommendedName>
        <fullName evidence="3">Tc1-like transposase DDE domain-containing protein</fullName>
    </recommendedName>
</protein>
<evidence type="ECO:0008006" key="3">
    <source>
        <dbReference type="Google" id="ProtNLM"/>
    </source>
</evidence>
<dbReference type="AlphaFoldDB" id="A0A7D8UME1"/>
<proteinExistence type="predicted"/>
<evidence type="ECO:0000313" key="1">
    <source>
        <dbReference type="EMBL" id="TVY52122.1"/>
    </source>
</evidence>
<evidence type="ECO:0000313" key="2">
    <source>
        <dbReference type="Proteomes" id="UP000481288"/>
    </source>
</evidence>
<name>A0A7D8UME1_9HELO</name>
<reference evidence="1 2" key="1">
    <citation type="submission" date="2018-05" db="EMBL/GenBank/DDBJ databases">
        <title>Whole genome sequencing for identification of molecular markers to develop diagnostic detection tools for the regulated plant pathogen Lachnellula willkommii.</title>
        <authorList>
            <person name="Giroux E."/>
            <person name="Bilodeau G."/>
        </authorList>
    </citation>
    <scope>NUCLEOTIDE SEQUENCE [LARGE SCALE GENOMIC DNA]</scope>
    <source>
        <strain evidence="1 2">CBS 625.97</strain>
    </source>
</reference>
<accession>A0A7D8UME1</accession>
<dbReference type="EMBL" id="QGMG01000672">
    <property type="protein sequence ID" value="TVY52122.1"/>
    <property type="molecule type" value="Genomic_DNA"/>
</dbReference>
<dbReference type="OrthoDB" id="5410741at2759"/>
<keyword evidence="2" id="KW-1185">Reference proteome</keyword>